<protein>
    <submittedName>
        <fullName evidence="2">Uncharacterized protein</fullName>
    </submittedName>
</protein>
<evidence type="ECO:0000256" key="1">
    <source>
        <dbReference type="SAM" id="Phobius"/>
    </source>
</evidence>
<feature type="transmembrane region" description="Helical" evidence="1">
    <location>
        <begin position="69"/>
        <end position="93"/>
    </location>
</feature>
<comment type="caution">
    <text evidence="2">The sequence shown here is derived from an EMBL/GenBank/DDBJ whole genome shotgun (WGS) entry which is preliminary data.</text>
</comment>
<reference evidence="3" key="1">
    <citation type="journal article" date="2023" name="Commun. Biol.">
        <title>Genome analysis of Parmales, the sister group of diatoms, reveals the evolutionary specialization of diatoms from phago-mixotrophs to photoautotrophs.</title>
        <authorList>
            <person name="Ban H."/>
            <person name="Sato S."/>
            <person name="Yoshikawa S."/>
            <person name="Yamada K."/>
            <person name="Nakamura Y."/>
            <person name="Ichinomiya M."/>
            <person name="Sato N."/>
            <person name="Blanc-Mathieu R."/>
            <person name="Endo H."/>
            <person name="Kuwata A."/>
            <person name="Ogata H."/>
        </authorList>
    </citation>
    <scope>NUCLEOTIDE SEQUENCE [LARGE SCALE GENOMIC DNA]</scope>
    <source>
        <strain evidence="3">NIES 3701</strain>
    </source>
</reference>
<dbReference type="Proteomes" id="UP001165085">
    <property type="component" value="Unassembled WGS sequence"/>
</dbReference>
<sequence>MTDAFYSPLVDDIDRTLSPDPLHPNQPLLLCGSRFKIARPYQFLAKNLFIIFATYLFIPIIALHDDGDIGGIAYASILIAIHVLFIVIYFWRVKFLKLDKNNRQLAARVLGLVFCVMLLGLVAGNLDEDLGMLAVELLGLCLVHSAILLLVTIEVNVEVEGKGDSDSIMIEEKIAHV</sequence>
<evidence type="ECO:0000313" key="2">
    <source>
        <dbReference type="EMBL" id="GMH90627.1"/>
    </source>
</evidence>
<proteinExistence type="predicted"/>
<evidence type="ECO:0000313" key="3">
    <source>
        <dbReference type="Proteomes" id="UP001165085"/>
    </source>
</evidence>
<keyword evidence="1" id="KW-0812">Transmembrane</keyword>
<keyword evidence="3" id="KW-1185">Reference proteome</keyword>
<dbReference type="OrthoDB" id="199972at2759"/>
<keyword evidence="1" id="KW-1133">Transmembrane helix</keyword>
<name>A0A9W7BHN0_9STRA</name>
<feature type="transmembrane region" description="Helical" evidence="1">
    <location>
        <begin position="105"/>
        <end position="124"/>
    </location>
</feature>
<keyword evidence="1" id="KW-0472">Membrane</keyword>
<organism evidence="2 3">
    <name type="scientific">Triparma strigata</name>
    <dbReference type="NCBI Taxonomy" id="1606541"/>
    <lineage>
        <taxon>Eukaryota</taxon>
        <taxon>Sar</taxon>
        <taxon>Stramenopiles</taxon>
        <taxon>Ochrophyta</taxon>
        <taxon>Bolidophyceae</taxon>
        <taxon>Parmales</taxon>
        <taxon>Triparmaceae</taxon>
        <taxon>Triparma</taxon>
    </lineage>
</organism>
<dbReference type="AlphaFoldDB" id="A0A9W7BHN0"/>
<gene>
    <name evidence="2" type="ORF">TrST_g4945</name>
</gene>
<feature type="transmembrane region" description="Helical" evidence="1">
    <location>
        <begin position="43"/>
        <end position="63"/>
    </location>
</feature>
<feature type="transmembrane region" description="Helical" evidence="1">
    <location>
        <begin position="130"/>
        <end position="153"/>
    </location>
</feature>
<accession>A0A9W7BHN0</accession>
<dbReference type="EMBL" id="BRXY01000374">
    <property type="protein sequence ID" value="GMH90627.1"/>
    <property type="molecule type" value="Genomic_DNA"/>
</dbReference>